<gene>
    <name evidence="11" type="ORF">MNB_SV-6-718</name>
</gene>
<dbReference type="InterPro" id="IPR041636">
    <property type="entry name" value="RNase_J_C"/>
</dbReference>
<dbReference type="InterPro" id="IPR001279">
    <property type="entry name" value="Metallo-B-lactamas"/>
</dbReference>
<feature type="domain" description="Metallo-beta-lactamase" evidence="10">
    <location>
        <begin position="127"/>
        <end position="323"/>
    </location>
</feature>
<dbReference type="Pfam" id="PF22505">
    <property type="entry name" value="RNase_J_b_CASP"/>
    <property type="match status" value="1"/>
</dbReference>
<dbReference type="SUPFAM" id="SSF56281">
    <property type="entry name" value="Metallo-hydrolase/oxidoreductase"/>
    <property type="match status" value="1"/>
</dbReference>
<feature type="compositionally biased region" description="Low complexity" evidence="9">
    <location>
        <begin position="13"/>
        <end position="32"/>
    </location>
</feature>
<evidence type="ECO:0000313" key="11">
    <source>
        <dbReference type="EMBL" id="SFV54685.1"/>
    </source>
</evidence>
<evidence type="ECO:0000256" key="6">
    <source>
        <dbReference type="ARBA" id="ARBA00022833"/>
    </source>
</evidence>
<evidence type="ECO:0000256" key="2">
    <source>
        <dbReference type="ARBA" id="ARBA00022722"/>
    </source>
</evidence>
<dbReference type="Gene3D" id="3.60.15.10">
    <property type="entry name" value="Ribonuclease Z/Hydroxyacylglutathione hydrolase-like"/>
    <property type="match status" value="1"/>
</dbReference>
<dbReference type="PANTHER" id="PTHR43694">
    <property type="entry name" value="RIBONUCLEASE J"/>
    <property type="match status" value="1"/>
</dbReference>
<dbReference type="GO" id="GO:0003723">
    <property type="term" value="F:RNA binding"/>
    <property type="evidence" value="ECO:0007669"/>
    <property type="project" value="UniProtKB-KW"/>
</dbReference>
<dbReference type="EMBL" id="FPHC01000035">
    <property type="protein sequence ID" value="SFV54685.1"/>
    <property type="molecule type" value="Genomic_DNA"/>
</dbReference>
<feature type="region of interest" description="Disordered" evidence="9">
    <location>
        <begin position="1"/>
        <end position="88"/>
    </location>
</feature>
<dbReference type="Gene3D" id="3.40.50.10710">
    <property type="entry name" value="Metallo-hydrolase/oxidoreductase"/>
    <property type="match status" value="1"/>
</dbReference>
<dbReference type="NCBIfam" id="TIGR00649">
    <property type="entry name" value="MG423"/>
    <property type="match status" value="1"/>
</dbReference>
<evidence type="ECO:0000259" key="10">
    <source>
        <dbReference type="SMART" id="SM00849"/>
    </source>
</evidence>
<dbReference type="Gene3D" id="3.10.20.580">
    <property type="match status" value="1"/>
</dbReference>
<evidence type="ECO:0000256" key="1">
    <source>
        <dbReference type="ARBA" id="ARBA00022490"/>
    </source>
</evidence>
<keyword evidence="7" id="KW-0269">Exonuclease</keyword>
<evidence type="ECO:0000256" key="9">
    <source>
        <dbReference type="SAM" id="MobiDB-lite"/>
    </source>
</evidence>
<dbReference type="Pfam" id="PF17770">
    <property type="entry name" value="RNase_J_C"/>
    <property type="match status" value="1"/>
</dbReference>
<sequence>MQDTQGSSRENKPNPNRKPNQNRNQNANAQKQNSERKDAQGNKRANQNQNKRPHNQKNSNNNKSRNSNKGGGKRRKNEPTNVSSEMKKSILANREIQEARLNPWRQIDVASKGRVRFTPLGGLGEIGGNIAVLETENSAIVIDVGMSFPDESMHGVDILVPDFSYLKVIKDKIKGIVITHAHEDHIGAVPYLFKEMKFPLYGTPLALAMIENKFNEHGLQKDVSYFNFISKREQYDIGDFKVEWMHATHSIIDACSLAIETPAGTLIHTGDFKIDHTPIDGYTMDLHRFAHYGAKGVLCLFSDSTNSYKPGFTKSEAVVGSTFDTLYMLAKGRMIMSTFSSNVHRIYQAMDRAVKHGRKICVIGRSMERNIEVTRALGYVDIPDKHFIEPHEINKYSDNEVMIVTTGSQGEDMAALFRMATNEHRHIKLKPTDTIIISAKAIPGNEASVSRMMNYIVKTGATVRYQDFADIHVSGHAAQEEQKLILRLVQPKFFLPVHGEYNHIAQHAKTAVKCGVSERNILLMSDGDQVEITPKYLKKVKTIKTGKTFIDNQNNKEIYDDVVVDRQKLASDGIVNVIIQISEQTHKMASKPIVMTHGLVPDREDKKFSDEITHIIETFLLTAKPEQVLTSKILENEIRLLVRKHVIKIKKLYPIIIPTLFYV</sequence>
<reference evidence="11" key="1">
    <citation type="submission" date="2016-10" db="EMBL/GenBank/DDBJ databases">
        <authorList>
            <person name="de Groot N.N."/>
        </authorList>
    </citation>
    <scope>NUCLEOTIDE SEQUENCE</scope>
</reference>
<dbReference type="InterPro" id="IPR055132">
    <property type="entry name" value="RNase_J_b_CASP"/>
</dbReference>
<evidence type="ECO:0000256" key="4">
    <source>
        <dbReference type="ARBA" id="ARBA00022759"/>
    </source>
</evidence>
<protein>
    <submittedName>
        <fullName evidence="11">Zn-dependent hydrolase, RNA-metabolising</fullName>
    </submittedName>
</protein>
<proteinExistence type="inferred from homology"/>
<dbReference type="SMART" id="SM00849">
    <property type="entry name" value="Lactamase_B"/>
    <property type="match status" value="1"/>
</dbReference>
<dbReference type="GO" id="GO:0006396">
    <property type="term" value="P:RNA processing"/>
    <property type="evidence" value="ECO:0007669"/>
    <property type="project" value="InterPro"/>
</dbReference>
<evidence type="ECO:0000256" key="8">
    <source>
        <dbReference type="ARBA" id="ARBA00022884"/>
    </source>
</evidence>
<dbReference type="GO" id="GO:0004521">
    <property type="term" value="F:RNA endonuclease activity"/>
    <property type="evidence" value="ECO:0007669"/>
    <property type="project" value="InterPro"/>
</dbReference>
<evidence type="ECO:0000256" key="3">
    <source>
        <dbReference type="ARBA" id="ARBA00022723"/>
    </source>
</evidence>
<dbReference type="HAMAP" id="MF_01491">
    <property type="entry name" value="RNase_J_bact"/>
    <property type="match status" value="1"/>
</dbReference>
<evidence type="ECO:0000256" key="5">
    <source>
        <dbReference type="ARBA" id="ARBA00022801"/>
    </source>
</evidence>
<dbReference type="Pfam" id="PF00753">
    <property type="entry name" value="Lactamase_B"/>
    <property type="match status" value="1"/>
</dbReference>
<dbReference type="GO" id="GO:0004534">
    <property type="term" value="F:5'-3' RNA exonuclease activity"/>
    <property type="evidence" value="ECO:0007669"/>
    <property type="project" value="InterPro"/>
</dbReference>
<dbReference type="InterPro" id="IPR036866">
    <property type="entry name" value="RibonucZ/Hydroxyglut_hydro"/>
</dbReference>
<accession>A0A1W1BMI2</accession>
<name>A0A1W1BMI2_9ZZZZ</name>
<dbReference type="PANTHER" id="PTHR43694:SF1">
    <property type="entry name" value="RIBONUCLEASE J"/>
    <property type="match status" value="1"/>
</dbReference>
<dbReference type="CDD" id="cd07714">
    <property type="entry name" value="RNaseJ_MBL-fold"/>
    <property type="match status" value="1"/>
</dbReference>
<dbReference type="GO" id="GO:0008270">
    <property type="term" value="F:zinc ion binding"/>
    <property type="evidence" value="ECO:0007669"/>
    <property type="project" value="InterPro"/>
</dbReference>
<evidence type="ECO:0000256" key="7">
    <source>
        <dbReference type="ARBA" id="ARBA00022839"/>
    </source>
</evidence>
<dbReference type="InterPro" id="IPR030854">
    <property type="entry name" value="RNase_J_bac"/>
</dbReference>
<keyword evidence="6" id="KW-0862">Zinc</keyword>
<keyword evidence="8" id="KW-0694">RNA-binding</keyword>
<keyword evidence="4" id="KW-0255">Endonuclease</keyword>
<dbReference type="InterPro" id="IPR004613">
    <property type="entry name" value="RNase_J"/>
</dbReference>
<organism evidence="11">
    <name type="scientific">hydrothermal vent metagenome</name>
    <dbReference type="NCBI Taxonomy" id="652676"/>
    <lineage>
        <taxon>unclassified sequences</taxon>
        <taxon>metagenomes</taxon>
        <taxon>ecological metagenomes</taxon>
    </lineage>
</organism>
<keyword evidence="3" id="KW-0479">Metal-binding</keyword>
<dbReference type="AlphaFoldDB" id="A0A1W1BMI2"/>
<feature type="compositionally biased region" description="Low complexity" evidence="9">
    <location>
        <begin position="57"/>
        <end position="68"/>
    </location>
</feature>
<dbReference type="InterPro" id="IPR011108">
    <property type="entry name" value="RMMBL"/>
</dbReference>
<dbReference type="Pfam" id="PF07521">
    <property type="entry name" value="RMMBL"/>
    <property type="match status" value="1"/>
</dbReference>
<keyword evidence="2" id="KW-0540">Nuclease</keyword>
<dbReference type="InterPro" id="IPR042173">
    <property type="entry name" value="RNase_J_2"/>
</dbReference>
<keyword evidence="5 11" id="KW-0378">Hydrolase</keyword>
<keyword evidence="1" id="KW-0963">Cytoplasm</keyword>